<dbReference type="InParanoid" id="A0A1W4X099"/>
<dbReference type="GO" id="GO:0008017">
    <property type="term" value="F:microtubule binding"/>
    <property type="evidence" value="ECO:0007669"/>
    <property type="project" value="InterPro"/>
</dbReference>
<dbReference type="InterPro" id="IPR001752">
    <property type="entry name" value="Kinesin_motor_dom"/>
</dbReference>
<dbReference type="CTD" id="44870"/>
<dbReference type="Pfam" id="PF00225">
    <property type="entry name" value="Kinesin"/>
    <property type="match status" value="1"/>
</dbReference>
<gene>
    <name evidence="15" type="primary">LOC108737467</name>
</gene>
<dbReference type="STRING" id="224129.A0A1W4X099"/>
<keyword evidence="9" id="KW-0206">Cytoskeleton</keyword>
<dbReference type="GO" id="GO:0008574">
    <property type="term" value="F:plus-end-directed microtubule motor activity"/>
    <property type="evidence" value="ECO:0007669"/>
    <property type="project" value="TreeGrafter"/>
</dbReference>
<dbReference type="InterPro" id="IPR027417">
    <property type="entry name" value="P-loop_NTPase"/>
</dbReference>
<keyword evidence="7 12" id="KW-0175">Coiled coil</keyword>
<dbReference type="GO" id="GO:0005634">
    <property type="term" value="C:nucleus"/>
    <property type="evidence" value="ECO:0007669"/>
    <property type="project" value="TreeGrafter"/>
</dbReference>
<evidence type="ECO:0000256" key="6">
    <source>
        <dbReference type="ARBA" id="ARBA00022840"/>
    </source>
</evidence>
<keyword evidence="14" id="KW-1185">Reference proteome</keyword>
<dbReference type="RefSeq" id="XP_018325823.1">
    <property type="nucleotide sequence ID" value="XM_018470321.1"/>
</dbReference>
<dbReference type="GO" id="GO:0005876">
    <property type="term" value="C:spindle microtubule"/>
    <property type="evidence" value="ECO:0007669"/>
    <property type="project" value="TreeGrafter"/>
</dbReference>
<evidence type="ECO:0000313" key="15">
    <source>
        <dbReference type="RefSeq" id="XP_018325823.1"/>
    </source>
</evidence>
<dbReference type="PRINTS" id="PR00380">
    <property type="entry name" value="KINESINHEAVY"/>
</dbReference>
<evidence type="ECO:0000256" key="8">
    <source>
        <dbReference type="ARBA" id="ARBA00023175"/>
    </source>
</evidence>
<dbReference type="GO" id="GO:0072686">
    <property type="term" value="C:mitotic spindle"/>
    <property type="evidence" value="ECO:0007669"/>
    <property type="project" value="TreeGrafter"/>
</dbReference>
<dbReference type="InterPro" id="IPR036961">
    <property type="entry name" value="Kinesin_motor_dom_sf"/>
</dbReference>
<dbReference type="GO" id="GO:0051231">
    <property type="term" value="P:spindle elongation"/>
    <property type="evidence" value="ECO:0007669"/>
    <property type="project" value="TreeGrafter"/>
</dbReference>
<protein>
    <recommendedName>
        <fullName evidence="11">Kinesin-like protein</fullName>
    </recommendedName>
</protein>
<organism evidence="14 15">
    <name type="scientific">Agrilus planipennis</name>
    <name type="common">Emerald ash borer</name>
    <name type="synonym">Agrilus marcopoli</name>
    <dbReference type="NCBI Taxonomy" id="224129"/>
    <lineage>
        <taxon>Eukaryota</taxon>
        <taxon>Metazoa</taxon>
        <taxon>Ecdysozoa</taxon>
        <taxon>Arthropoda</taxon>
        <taxon>Hexapoda</taxon>
        <taxon>Insecta</taxon>
        <taxon>Pterygota</taxon>
        <taxon>Neoptera</taxon>
        <taxon>Endopterygota</taxon>
        <taxon>Coleoptera</taxon>
        <taxon>Polyphaga</taxon>
        <taxon>Elateriformia</taxon>
        <taxon>Buprestoidea</taxon>
        <taxon>Buprestidae</taxon>
        <taxon>Agrilinae</taxon>
        <taxon>Agrilus</taxon>
    </lineage>
</organism>
<dbReference type="InterPro" id="IPR019821">
    <property type="entry name" value="Kinesin_motor_CS"/>
</dbReference>
<keyword evidence="8 10" id="KW-0505">Motor protein</keyword>
<dbReference type="Gene3D" id="3.40.850.10">
    <property type="entry name" value="Kinesin motor domain"/>
    <property type="match status" value="1"/>
</dbReference>
<evidence type="ECO:0000256" key="2">
    <source>
        <dbReference type="ARBA" id="ARBA00022490"/>
    </source>
</evidence>
<evidence type="ECO:0000256" key="11">
    <source>
        <dbReference type="RuleBase" id="RU000394"/>
    </source>
</evidence>
<proteinExistence type="inferred from homology"/>
<evidence type="ECO:0000256" key="4">
    <source>
        <dbReference type="ARBA" id="ARBA00022701"/>
    </source>
</evidence>
<dbReference type="AlphaFoldDB" id="A0A1W4X099"/>
<feature type="coiled-coil region" evidence="12">
    <location>
        <begin position="625"/>
        <end position="701"/>
    </location>
</feature>
<comment type="subcellular location">
    <subcellularLocation>
        <location evidence="1">Cytoplasm</location>
        <location evidence="1">Cytoskeleton</location>
        <location evidence="1">Spindle</location>
    </subcellularLocation>
</comment>
<dbReference type="FunCoup" id="A0A1W4X099">
    <property type="interactions" value="29"/>
</dbReference>
<dbReference type="PANTHER" id="PTHR47970:SF29">
    <property type="entry name" value="KINESIN FAMILY MEMBER 20B"/>
    <property type="match status" value="1"/>
</dbReference>
<dbReference type="PROSITE" id="PS00411">
    <property type="entry name" value="KINESIN_MOTOR_1"/>
    <property type="match status" value="1"/>
</dbReference>
<keyword evidence="4 11" id="KW-0493">Microtubule</keyword>
<evidence type="ECO:0000313" key="14">
    <source>
        <dbReference type="Proteomes" id="UP000192223"/>
    </source>
</evidence>
<sequence length="710" mass="82075">MDDLFEQAEMEAISYIKARDPSIQALNLPRRFDKPTNLLPLFGEESQQEDEKEEEDGRLQVYLRFKKADNIEQYYEVQNDQTLLCKIPSDAQCVRNIRNEKIVKKYIFTKIFPPDAKQVDIFNGVVKEKVLRFINGQNCSLFTYGASGSGKTFTILGTDQEPGIIPRALEYLFQTLPQLHEHTTMKPMHPGLMIRLNSSICKTEREACYQIINSVSDRKLHCEMYRSMQKRLSNEPGAVLDEADDVNLGVWVTFAEIYNESIYDLLVPQPPRGKSRQKLCLGAIRGNNYIKNLKAVNVMSGLEAYMVLQYGQQNLQYAETQLNSHSSRSHCIFTIKLVQNSKKDNGTSMSQFHFCDLAGSERVKKTLNIGDRLKESNNINNSLLVLGKCISTVRDIQKNNSDGKIVPFRESKLTRLFQKALSGHEPIAMIVNLNPSRIMFDESLHVLNFSAIAKDIIVEKTIIRNERRESRFSQFLQSKSTGISEFQKYYDEEKEALKSIICQLQTELQLNEDTYQRDRARIVAGYKDIIDNIERCHQQQMANLKQIEDNKVKLLEGKINMLKSQLDNDCKSGIIDLTMDENDIDYYIEELERCQRDIERQKIHYEGELRKKDVEITYLNKKLSIAEEDNQKLHLQEKIKQLEEEVATLKDTLSDAQNDYVELEAKLSEYQDLYEAQVLKIVQLEEENSQLKAALHNSVRDSEDDFELDL</sequence>
<dbReference type="GO" id="GO:0007018">
    <property type="term" value="P:microtubule-based movement"/>
    <property type="evidence" value="ECO:0007669"/>
    <property type="project" value="InterPro"/>
</dbReference>
<keyword evidence="6 10" id="KW-0067">ATP-binding</keyword>
<evidence type="ECO:0000256" key="12">
    <source>
        <dbReference type="SAM" id="Coils"/>
    </source>
</evidence>
<keyword evidence="2" id="KW-0963">Cytoplasm</keyword>
<dbReference type="Proteomes" id="UP000192223">
    <property type="component" value="Unplaced"/>
</dbReference>
<feature type="binding site" evidence="10">
    <location>
        <begin position="145"/>
        <end position="152"/>
    </location>
    <ligand>
        <name>ATP</name>
        <dbReference type="ChEBI" id="CHEBI:30616"/>
    </ligand>
</feature>
<keyword evidence="5 10" id="KW-0547">Nucleotide-binding</keyword>
<feature type="domain" description="Kinesin motor" evidence="13">
    <location>
        <begin position="58"/>
        <end position="456"/>
    </location>
</feature>
<evidence type="ECO:0000259" key="13">
    <source>
        <dbReference type="PROSITE" id="PS50067"/>
    </source>
</evidence>
<dbReference type="PANTHER" id="PTHR47970">
    <property type="entry name" value="KINESIN-LIKE PROTEIN KIF11"/>
    <property type="match status" value="1"/>
</dbReference>
<accession>A0A1W4X099</accession>
<dbReference type="SMART" id="SM00129">
    <property type="entry name" value="KISc"/>
    <property type="match status" value="1"/>
</dbReference>
<evidence type="ECO:0000256" key="7">
    <source>
        <dbReference type="ARBA" id="ARBA00023054"/>
    </source>
</evidence>
<dbReference type="GeneID" id="108737467"/>
<dbReference type="GO" id="GO:0005524">
    <property type="term" value="F:ATP binding"/>
    <property type="evidence" value="ECO:0007669"/>
    <property type="project" value="UniProtKB-UniRule"/>
</dbReference>
<evidence type="ECO:0000256" key="10">
    <source>
        <dbReference type="PROSITE-ProRule" id="PRU00283"/>
    </source>
</evidence>
<dbReference type="GO" id="GO:0090307">
    <property type="term" value="P:mitotic spindle assembly"/>
    <property type="evidence" value="ECO:0007669"/>
    <property type="project" value="TreeGrafter"/>
</dbReference>
<evidence type="ECO:0000256" key="9">
    <source>
        <dbReference type="ARBA" id="ARBA00023212"/>
    </source>
</evidence>
<dbReference type="KEGG" id="apln:108737467"/>
<comment type="similarity">
    <text evidence="10 11">Belongs to the TRAFAC class myosin-kinesin ATPase superfamily. Kinesin family.</text>
</comment>
<evidence type="ECO:0000256" key="3">
    <source>
        <dbReference type="ARBA" id="ARBA00022553"/>
    </source>
</evidence>
<keyword evidence="3" id="KW-0597">Phosphoprotein</keyword>
<name>A0A1W4X099_AGRPL</name>
<dbReference type="InterPro" id="IPR047149">
    <property type="entry name" value="KIF11-like"/>
</dbReference>
<dbReference type="SUPFAM" id="SSF52540">
    <property type="entry name" value="P-loop containing nucleoside triphosphate hydrolases"/>
    <property type="match status" value="1"/>
</dbReference>
<evidence type="ECO:0000256" key="1">
    <source>
        <dbReference type="ARBA" id="ARBA00004186"/>
    </source>
</evidence>
<dbReference type="OrthoDB" id="123929at2759"/>
<reference evidence="15" key="1">
    <citation type="submission" date="2025-08" db="UniProtKB">
        <authorList>
            <consortium name="RefSeq"/>
        </authorList>
    </citation>
    <scope>IDENTIFICATION</scope>
    <source>
        <tissue evidence="15">Entire body</tissue>
    </source>
</reference>
<evidence type="ECO:0000256" key="5">
    <source>
        <dbReference type="ARBA" id="ARBA00022741"/>
    </source>
</evidence>
<dbReference type="PROSITE" id="PS50067">
    <property type="entry name" value="KINESIN_MOTOR_2"/>
    <property type="match status" value="1"/>
</dbReference>